<dbReference type="Pfam" id="PF00622">
    <property type="entry name" value="SPRY"/>
    <property type="match status" value="1"/>
</dbReference>
<dbReference type="InterPro" id="IPR013320">
    <property type="entry name" value="ConA-like_dom_sf"/>
</dbReference>
<dbReference type="PROSITE" id="PS50119">
    <property type="entry name" value="ZF_BBOX"/>
    <property type="match status" value="1"/>
</dbReference>
<evidence type="ECO:0000259" key="6">
    <source>
        <dbReference type="PROSITE" id="PS50089"/>
    </source>
</evidence>
<feature type="domain" description="B box-type" evidence="7">
    <location>
        <begin position="71"/>
        <end position="112"/>
    </location>
</feature>
<dbReference type="PROSITE" id="PS50188">
    <property type="entry name" value="B302_SPRY"/>
    <property type="match status" value="1"/>
</dbReference>
<evidence type="ECO:0000256" key="4">
    <source>
        <dbReference type="PROSITE-ProRule" id="PRU00024"/>
    </source>
</evidence>
<dbReference type="InterPro" id="IPR001870">
    <property type="entry name" value="B30.2/SPRY"/>
</dbReference>
<evidence type="ECO:0000256" key="3">
    <source>
        <dbReference type="ARBA" id="ARBA00022833"/>
    </source>
</evidence>
<keyword evidence="10" id="KW-1185">Reference proteome</keyword>
<keyword evidence="2 4" id="KW-0863">Zinc-finger</keyword>
<reference evidence="9" key="2">
    <citation type="submission" date="2025-08" db="UniProtKB">
        <authorList>
            <consortium name="Ensembl"/>
        </authorList>
    </citation>
    <scope>IDENTIFICATION</scope>
    <source>
        <strain evidence="9">Guanapo</strain>
    </source>
</reference>
<dbReference type="InterPro" id="IPR050143">
    <property type="entry name" value="TRIM/RBCC"/>
</dbReference>
<organism evidence="9 10">
    <name type="scientific">Poecilia reticulata</name>
    <name type="common">Guppy</name>
    <name type="synonym">Acanthophacelus reticulatus</name>
    <dbReference type="NCBI Taxonomy" id="8081"/>
    <lineage>
        <taxon>Eukaryota</taxon>
        <taxon>Metazoa</taxon>
        <taxon>Chordata</taxon>
        <taxon>Craniata</taxon>
        <taxon>Vertebrata</taxon>
        <taxon>Euteleostomi</taxon>
        <taxon>Actinopterygii</taxon>
        <taxon>Neopterygii</taxon>
        <taxon>Teleostei</taxon>
        <taxon>Neoteleostei</taxon>
        <taxon>Acanthomorphata</taxon>
        <taxon>Ovalentaria</taxon>
        <taxon>Atherinomorphae</taxon>
        <taxon>Cyprinodontiformes</taxon>
        <taxon>Poeciliidae</taxon>
        <taxon>Poeciliinae</taxon>
        <taxon>Poecilia</taxon>
    </lineage>
</organism>
<dbReference type="Ensembl" id="ENSPRET00000016737.1">
    <property type="protein sequence ID" value="ENSPREP00000016557.1"/>
    <property type="gene ID" value="ENSPREG00000011207.1"/>
</dbReference>
<protein>
    <submittedName>
        <fullName evidence="9">Uncharacterized protein</fullName>
    </submittedName>
</protein>
<dbReference type="InterPro" id="IPR001841">
    <property type="entry name" value="Znf_RING"/>
</dbReference>
<keyword evidence="5" id="KW-0175">Coiled coil</keyword>
<dbReference type="Proteomes" id="UP000242638">
    <property type="component" value="Unassembled WGS sequence"/>
</dbReference>
<dbReference type="GO" id="GO:0008270">
    <property type="term" value="F:zinc ion binding"/>
    <property type="evidence" value="ECO:0007669"/>
    <property type="project" value="UniProtKB-KW"/>
</dbReference>
<dbReference type="SMART" id="SM00449">
    <property type="entry name" value="SPRY"/>
    <property type="match status" value="1"/>
</dbReference>
<dbReference type="PRINTS" id="PR01407">
    <property type="entry name" value="BUTYPHLNCDUF"/>
</dbReference>
<dbReference type="OMA" id="CPVINPA"/>
<dbReference type="Bgee" id="ENSPREG00000011207">
    <property type="expression patterns" value="Expressed in caudal fin"/>
</dbReference>
<dbReference type="Gene3D" id="3.30.40.10">
    <property type="entry name" value="Zinc/RING finger domain, C3HC4 (zinc finger)"/>
    <property type="match status" value="1"/>
</dbReference>
<evidence type="ECO:0000256" key="5">
    <source>
        <dbReference type="SAM" id="Coils"/>
    </source>
</evidence>
<dbReference type="InterPro" id="IPR000315">
    <property type="entry name" value="Znf_B-box"/>
</dbReference>
<evidence type="ECO:0000259" key="8">
    <source>
        <dbReference type="PROSITE" id="PS50188"/>
    </source>
</evidence>
<dbReference type="SUPFAM" id="SSF57850">
    <property type="entry name" value="RING/U-box"/>
    <property type="match status" value="1"/>
</dbReference>
<dbReference type="PANTHER" id="PTHR24103">
    <property type="entry name" value="E3 UBIQUITIN-PROTEIN LIGASE TRIM"/>
    <property type="match status" value="1"/>
</dbReference>
<keyword evidence="3" id="KW-0862">Zinc</keyword>
<proteinExistence type="predicted"/>
<dbReference type="Pfam" id="PF00643">
    <property type="entry name" value="zf-B_box"/>
    <property type="match status" value="1"/>
</dbReference>
<dbReference type="SMART" id="SM00336">
    <property type="entry name" value="BBOX"/>
    <property type="match status" value="1"/>
</dbReference>
<dbReference type="PROSITE" id="PS00518">
    <property type="entry name" value="ZF_RING_1"/>
    <property type="match status" value="1"/>
</dbReference>
<feature type="coiled-coil region" evidence="5">
    <location>
        <begin position="135"/>
        <end position="162"/>
    </location>
</feature>
<accession>A0A3P9P3Z6</accession>
<dbReference type="SUPFAM" id="SSF49899">
    <property type="entry name" value="Concanavalin A-like lectins/glucanases"/>
    <property type="match status" value="1"/>
</dbReference>
<dbReference type="GeneTree" id="ENSGT01030000234583"/>
<feature type="domain" description="B30.2/SPRY" evidence="8">
    <location>
        <begin position="145"/>
        <end position="317"/>
    </location>
</feature>
<dbReference type="InterPro" id="IPR027370">
    <property type="entry name" value="Znf-RING_euk"/>
</dbReference>
<dbReference type="AlphaFoldDB" id="A0A3P9P3Z6"/>
<reference evidence="10" key="1">
    <citation type="submission" date="2013-11" db="EMBL/GenBank/DDBJ databases">
        <title>The genomic landscape of the Guanapo guppy.</title>
        <authorList>
            <person name="Kuenstner A."/>
            <person name="Dreyer C."/>
        </authorList>
    </citation>
    <scope>NUCLEOTIDE SEQUENCE</scope>
    <source>
        <strain evidence="10">Guanapo</strain>
    </source>
</reference>
<feature type="domain" description="RING-type" evidence="6">
    <location>
        <begin position="4"/>
        <end position="43"/>
    </location>
</feature>
<keyword evidence="1" id="KW-0479">Metal-binding</keyword>
<dbReference type="SUPFAM" id="SSF57845">
    <property type="entry name" value="B-box zinc-binding domain"/>
    <property type="match status" value="1"/>
</dbReference>
<evidence type="ECO:0000256" key="2">
    <source>
        <dbReference type="ARBA" id="ARBA00022771"/>
    </source>
</evidence>
<dbReference type="Gene3D" id="3.30.160.60">
    <property type="entry name" value="Classic Zinc Finger"/>
    <property type="match status" value="1"/>
</dbReference>
<evidence type="ECO:0000259" key="7">
    <source>
        <dbReference type="PROSITE" id="PS50119"/>
    </source>
</evidence>
<dbReference type="InterPro" id="IPR006574">
    <property type="entry name" value="PRY"/>
</dbReference>
<dbReference type="GO" id="GO:0005737">
    <property type="term" value="C:cytoplasm"/>
    <property type="evidence" value="ECO:0007669"/>
    <property type="project" value="UniProtKB-SubCell"/>
</dbReference>
<dbReference type="FunFam" id="2.60.120.920:FF:000004">
    <property type="entry name" value="Butyrophilin subfamily 1 member A1"/>
    <property type="match status" value="1"/>
</dbReference>
<dbReference type="Pfam" id="PF13445">
    <property type="entry name" value="zf-RING_UBOX"/>
    <property type="match status" value="1"/>
</dbReference>
<dbReference type="Gene3D" id="2.60.120.920">
    <property type="match status" value="1"/>
</dbReference>
<dbReference type="InterPro" id="IPR003877">
    <property type="entry name" value="SPRY_dom"/>
</dbReference>
<dbReference type="Pfam" id="PF13765">
    <property type="entry name" value="PRY"/>
    <property type="match status" value="1"/>
</dbReference>
<name>A0A3P9P3Z6_POERE</name>
<dbReference type="SMART" id="SM00589">
    <property type="entry name" value="PRY"/>
    <property type="match status" value="1"/>
</dbReference>
<evidence type="ECO:0000256" key="1">
    <source>
        <dbReference type="ARBA" id="ARBA00022723"/>
    </source>
</evidence>
<dbReference type="InterPro" id="IPR013083">
    <property type="entry name" value="Znf_RING/FYVE/PHD"/>
</dbReference>
<evidence type="ECO:0000313" key="10">
    <source>
        <dbReference type="Proteomes" id="UP000242638"/>
    </source>
</evidence>
<dbReference type="SMART" id="SM00184">
    <property type="entry name" value="RING"/>
    <property type="match status" value="1"/>
</dbReference>
<dbReference type="InterPro" id="IPR017907">
    <property type="entry name" value="Znf_RING_CS"/>
</dbReference>
<dbReference type="InterPro" id="IPR003879">
    <property type="entry name" value="Butyrophylin_SPRY"/>
</dbReference>
<dbReference type="InterPro" id="IPR043136">
    <property type="entry name" value="B30.2/SPRY_sf"/>
</dbReference>
<dbReference type="PROSITE" id="PS50089">
    <property type="entry name" value="ZF_RING_2"/>
    <property type="match status" value="1"/>
</dbReference>
<sequence>EISCPRCSNIYTYPVLLLCGHNVCKLCLHKFWEWKKSQECPVCGTESSSGMPAVNQDLTLIVEEFQTKKAMDQEICVLHNEKLKVFCDNDEVPICLVCQISRDHKVHKCCPIKGEFLQLHQFLRDEEDMRLRMLKQEETIKIQVMCNKIEDIEKEIHALNSTISKVVLDSNTAHSNLKLTQELTSVQYSNKLRLPDNPERCSSRMCVLGATGFTSGKHSWTVEVGHSKDWFVGVARESIKRKSTTFLSPEEGYWVMGQCSKDSLWAQTSPRTRVSVKQMPERLTVQLDCDKGRVVFTNAADSAVIYTFKDKFTEKLF</sequence>
<evidence type="ECO:0000313" key="9">
    <source>
        <dbReference type="Ensembl" id="ENSPREP00000016557.1"/>
    </source>
</evidence>
<reference evidence="9" key="3">
    <citation type="submission" date="2025-09" db="UniProtKB">
        <authorList>
            <consortium name="Ensembl"/>
        </authorList>
    </citation>
    <scope>IDENTIFICATION</scope>
    <source>
        <strain evidence="9">Guanapo</strain>
    </source>
</reference>